<name>A0A9Q8SER3_9PEZI</name>
<evidence type="ECO:0000313" key="1">
    <source>
        <dbReference type="EMBL" id="UQC76039.1"/>
    </source>
</evidence>
<accession>A0A9Q8SER3</accession>
<dbReference type="GeneID" id="73351468"/>
<dbReference type="Proteomes" id="UP000830671">
    <property type="component" value="Chromosome 10"/>
</dbReference>
<sequence length="155" mass="16805">MIPGSISLVQSRQRAAAVDRKATTNASYQAVVPSVPKAEHKRQPHTTDPGEWGERVFKFQFTSRRLRYRNLGPGPYQPGRPAGGVDLNFQPASLSGSGTTRLRVARYLLVSERGDRANNSNSAAAAGTDFPRPRVVGRISSFQHGAAFGKPCRTA</sequence>
<keyword evidence="2" id="KW-1185">Reference proteome</keyword>
<evidence type="ECO:0000313" key="2">
    <source>
        <dbReference type="Proteomes" id="UP000830671"/>
    </source>
</evidence>
<dbReference type="AlphaFoldDB" id="A0A9Q8SER3"/>
<reference evidence="1" key="1">
    <citation type="journal article" date="2021" name="Mol. Plant Microbe Interact.">
        <title>Complete Genome Sequence of the Plant-Pathogenic Fungus Colletotrichum lupini.</title>
        <authorList>
            <person name="Baroncelli R."/>
            <person name="Pensec F."/>
            <person name="Da Lio D."/>
            <person name="Boufleur T."/>
            <person name="Vicente I."/>
            <person name="Sarrocco S."/>
            <person name="Picot A."/>
            <person name="Baraldi E."/>
            <person name="Sukno S."/>
            <person name="Thon M."/>
            <person name="Le Floch G."/>
        </authorList>
    </citation>
    <scope>NUCLEOTIDE SEQUENCE</scope>
    <source>
        <strain evidence="1">IMI 504893</strain>
    </source>
</reference>
<organism evidence="1 2">
    <name type="scientific">Colletotrichum lupini</name>
    <dbReference type="NCBI Taxonomy" id="145971"/>
    <lineage>
        <taxon>Eukaryota</taxon>
        <taxon>Fungi</taxon>
        <taxon>Dikarya</taxon>
        <taxon>Ascomycota</taxon>
        <taxon>Pezizomycotina</taxon>
        <taxon>Sordariomycetes</taxon>
        <taxon>Hypocreomycetidae</taxon>
        <taxon>Glomerellales</taxon>
        <taxon>Glomerellaceae</taxon>
        <taxon>Colletotrichum</taxon>
        <taxon>Colletotrichum acutatum species complex</taxon>
    </lineage>
</organism>
<proteinExistence type="predicted"/>
<dbReference type="KEGG" id="clup:CLUP02_17550"/>
<protein>
    <submittedName>
        <fullName evidence="1">Uncharacterized protein</fullName>
    </submittedName>
</protein>
<dbReference type="RefSeq" id="XP_049137682.1">
    <property type="nucleotide sequence ID" value="XM_049296458.1"/>
</dbReference>
<gene>
    <name evidence="1" type="ORF">CLUP02_17550</name>
</gene>
<dbReference type="EMBL" id="CP019472">
    <property type="protein sequence ID" value="UQC76039.1"/>
    <property type="molecule type" value="Genomic_DNA"/>
</dbReference>